<organism evidence="3 4">
    <name type="scientific">Porites lobata</name>
    <dbReference type="NCBI Taxonomy" id="104759"/>
    <lineage>
        <taxon>Eukaryota</taxon>
        <taxon>Metazoa</taxon>
        <taxon>Cnidaria</taxon>
        <taxon>Anthozoa</taxon>
        <taxon>Hexacorallia</taxon>
        <taxon>Scleractinia</taxon>
        <taxon>Fungiina</taxon>
        <taxon>Poritidae</taxon>
        <taxon>Porites</taxon>
    </lineage>
</organism>
<accession>A0ABN8QQJ8</accession>
<feature type="region of interest" description="Disordered" evidence="1">
    <location>
        <begin position="98"/>
        <end position="125"/>
    </location>
</feature>
<dbReference type="Proteomes" id="UP001159405">
    <property type="component" value="Unassembled WGS sequence"/>
</dbReference>
<keyword evidence="4" id="KW-1185">Reference proteome</keyword>
<dbReference type="InterPro" id="IPR013520">
    <property type="entry name" value="Ribonucl_H"/>
</dbReference>
<comment type="caution">
    <text evidence="3">The sequence shown here is derived from an EMBL/GenBank/DDBJ whole genome shotgun (WGS) entry which is preliminary data.</text>
</comment>
<dbReference type="Pfam" id="PF00929">
    <property type="entry name" value="RNase_T"/>
    <property type="match status" value="1"/>
</dbReference>
<name>A0ABN8QQJ8_9CNID</name>
<feature type="region of interest" description="Disordered" evidence="1">
    <location>
        <begin position="142"/>
        <end position="184"/>
    </location>
</feature>
<dbReference type="InterPro" id="IPR012337">
    <property type="entry name" value="RNaseH-like_sf"/>
</dbReference>
<sequence>MGDFGKANLNYYQHYTHDHTSTWCRLHKKADEDGKPYRRKHSFSCPSQLREPEEYITLDGRNIGPIWVLLLFQLQIPMPKKSVECIIKRQEQYDREIKMRSSQDYQKKRNEREKKKMKKHEKEKEFMKSLKAVSVTTSYYVTAGSESEESGDSENSEDELSEQDNYISNLTDSSDDDESSDEVTDSPFPLYFLYDCEGTGGSVYKDHIVEIAAVLQPLPGNVETNIPSTFQSLINTSKSTAAPVVKKCRIKQPNLLNQPKLSEVLPRFISWIKNLTNEIST</sequence>
<feature type="domain" description="Exonuclease" evidence="2">
    <location>
        <begin position="194"/>
        <end position="274"/>
    </location>
</feature>
<reference evidence="3 4" key="1">
    <citation type="submission" date="2022-05" db="EMBL/GenBank/DDBJ databases">
        <authorList>
            <consortium name="Genoscope - CEA"/>
            <person name="William W."/>
        </authorList>
    </citation>
    <scope>NUCLEOTIDE SEQUENCE [LARGE SCALE GENOMIC DNA]</scope>
</reference>
<gene>
    <name evidence="3" type="ORF">PLOB_00008028</name>
</gene>
<proteinExistence type="predicted"/>
<evidence type="ECO:0000313" key="3">
    <source>
        <dbReference type="EMBL" id="CAH3167067.1"/>
    </source>
</evidence>
<protein>
    <recommendedName>
        <fullName evidence="2">Exonuclease domain-containing protein</fullName>
    </recommendedName>
</protein>
<evidence type="ECO:0000313" key="4">
    <source>
        <dbReference type="Proteomes" id="UP001159405"/>
    </source>
</evidence>
<dbReference type="EMBL" id="CALNXK010000139">
    <property type="protein sequence ID" value="CAH3167067.1"/>
    <property type="molecule type" value="Genomic_DNA"/>
</dbReference>
<feature type="compositionally biased region" description="Acidic residues" evidence="1">
    <location>
        <begin position="173"/>
        <end position="184"/>
    </location>
</feature>
<evidence type="ECO:0000259" key="2">
    <source>
        <dbReference type="Pfam" id="PF00929"/>
    </source>
</evidence>
<dbReference type="Gene3D" id="3.30.420.10">
    <property type="entry name" value="Ribonuclease H-like superfamily/Ribonuclease H"/>
    <property type="match status" value="1"/>
</dbReference>
<dbReference type="InterPro" id="IPR036397">
    <property type="entry name" value="RNaseH_sf"/>
</dbReference>
<feature type="compositionally biased region" description="Acidic residues" evidence="1">
    <location>
        <begin position="146"/>
        <end position="162"/>
    </location>
</feature>
<dbReference type="SUPFAM" id="SSF53098">
    <property type="entry name" value="Ribonuclease H-like"/>
    <property type="match status" value="1"/>
</dbReference>
<evidence type="ECO:0000256" key="1">
    <source>
        <dbReference type="SAM" id="MobiDB-lite"/>
    </source>
</evidence>